<dbReference type="PANTHER" id="PTHR42718">
    <property type="entry name" value="MAJOR FACILITATOR SUPERFAMILY MULTIDRUG TRANSPORTER MFSC"/>
    <property type="match status" value="1"/>
</dbReference>
<evidence type="ECO:0000256" key="1">
    <source>
        <dbReference type="ARBA" id="ARBA00004651"/>
    </source>
</evidence>
<evidence type="ECO:0000256" key="5">
    <source>
        <dbReference type="ARBA" id="ARBA00022989"/>
    </source>
</evidence>
<feature type="transmembrane region" description="Helical" evidence="7">
    <location>
        <begin position="78"/>
        <end position="101"/>
    </location>
</feature>
<feature type="transmembrane region" description="Helical" evidence="7">
    <location>
        <begin position="199"/>
        <end position="217"/>
    </location>
</feature>
<evidence type="ECO:0000256" key="4">
    <source>
        <dbReference type="ARBA" id="ARBA00022692"/>
    </source>
</evidence>
<keyword evidence="3" id="KW-1003">Cell membrane</keyword>
<dbReference type="InterPro" id="IPR011701">
    <property type="entry name" value="MFS"/>
</dbReference>
<keyword evidence="6 7" id="KW-0472">Membrane</keyword>
<evidence type="ECO:0000256" key="2">
    <source>
        <dbReference type="ARBA" id="ARBA00022448"/>
    </source>
</evidence>
<dbReference type="PROSITE" id="PS51257">
    <property type="entry name" value="PROKAR_LIPOPROTEIN"/>
    <property type="match status" value="1"/>
</dbReference>
<dbReference type="PANTHER" id="PTHR42718:SF46">
    <property type="entry name" value="BLR6921 PROTEIN"/>
    <property type="match status" value="1"/>
</dbReference>
<comment type="caution">
    <text evidence="9">The sequence shown here is derived from an EMBL/GenBank/DDBJ whole genome shotgun (WGS) entry which is preliminary data.</text>
</comment>
<dbReference type="Gene3D" id="1.20.1720.10">
    <property type="entry name" value="Multidrug resistance protein D"/>
    <property type="match status" value="1"/>
</dbReference>
<sequence length="445" mass="48531">MIERIVVKKYVGLTGICIASFLGCIDLTVVNTILPAIGREFNTPLRETQWITSIFMIALSAFMVPVGTLADSQGRKKILILGLILFGVASLFVGLATNITTITIFRFIQGIGCAILYTVSGAIISYLFNQDEQGKALGILFGINGLGLAIGPIIGGLFAGIVDWRYAFLINIPFIIASTILCIWSVPEYKTSQIKKLDIPGCIFLIIFLMSLVSYFSLNGNSLQQWSLLSIAVISLVIFIWHELKTPNPIVEFHFFRNMHFISALLATFFLAFFYCIVLLTLPMFFAGPLGKNDIEIGLFLLPATIMFALTSLWIGNHSEKFGPSRVILAGLLLFVVAAILLAFASTQVNAWWFIAPLMLFGMGWGSILGPSTLIALSALPREQAAIAMGTSWTLHNVGGACGIAFAVFLLARFDALAQGYQVLMLLLAGLALVSTLICYSLNRK</sequence>
<feature type="domain" description="Major facilitator superfamily (MFS) profile" evidence="8">
    <location>
        <begin position="12"/>
        <end position="445"/>
    </location>
</feature>
<gene>
    <name evidence="9" type="ORF">Xsto_02225</name>
</gene>
<organism evidence="9 10">
    <name type="scientific">Xenorhabdus stockiae</name>
    <dbReference type="NCBI Taxonomy" id="351614"/>
    <lineage>
        <taxon>Bacteria</taxon>
        <taxon>Pseudomonadati</taxon>
        <taxon>Pseudomonadota</taxon>
        <taxon>Gammaproteobacteria</taxon>
        <taxon>Enterobacterales</taxon>
        <taxon>Morganellaceae</taxon>
        <taxon>Xenorhabdus</taxon>
    </lineage>
</organism>
<keyword evidence="5 7" id="KW-1133">Transmembrane helix</keyword>
<feature type="transmembrane region" description="Helical" evidence="7">
    <location>
        <begin position="261"/>
        <end position="285"/>
    </location>
</feature>
<dbReference type="GO" id="GO:0005886">
    <property type="term" value="C:plasma membrane"/>
    <property type="evidence" value="ECO:0007669"/>
    <property type="project" value="UniProtKB-SubCell"/>
</dbReference>
<dbReference type="InterPro" id="IPR020846">
    <property type="entry name" value="MFS_dom"/>
</dbReference>
<dbReference type="PRINTS" id="PR01036">
    <property type="entry name" value="TCRTETB"/>
</dbReference>
<evidence type="ECO:0000313" key="9">
    <source>
        <dbReference type="EMBL" id="PHM65243.1"/>
    </source>
</evidence>
<dbReference type="Proteomes" id="UP000222366">
    <property type="component" value="Unassembled WGS sequence"/>
</dbReference>
<evidence type="ECO:0000259" key="8">
    <source>
        <dbReference type="PROSITE" id="PS50850"/>
    </source>
</evidence>
<reference evidence="9 10" key="1">
    <citation type="journal article" date="2017" name="Nat. Microbiol.">
        <title>Natural product diversity associated with the nematode symbionts Photorhabdus and Xenorhabdus.</title>
        <authorList>
            <person name="Tobias N.J."/>
            <person name="Wolff H."/>
            <person name="Djahanschiri B."/>
            <person name="Grundmann F."/>
            <person name="Kronenwerth M."/>
            <person name="Shi Y.M."/>
            <person name="Simonyi S."/>
            <person name="Grun P."/>
            <person name="Shapiro-Ilan D."/>
            <person name="Pidot S.J."/>
            <person name="Stinear T.P."/>
            <person name="Ebersberger I."/>
            <person name="Bode H.B."/>
        </authorList>
    </citation>
    <scope>NUCLEOTIDE SEQUENCE [LARGE SCALE GENOMIC DNA]</scope>
    <source>
        <strain evidence="9 10">DSM 17904</strain>
    </source>
</reference>
<dbReference type="AlphaFoldDB" id="A0A2D0KP75"/>
<proteinExistence type="predicted"/>
<evidence type="ECO:0000256" key="7">
    <source>
        <dbReference type="SAM" id="Phobius"/>
    </source>
</evidence>
<dbReference type="Pfam" id="PF07690">
    <property type="entry name" value="MFS_1"/>
    <property type="match status" value="1"/>
</dbReference>
<keyword evidence="4 7" id="KW-0812">Transmembrane</keyword>
<evidence type="ECO:0000256" key="3">
    <source>
        <dbReference type="ARBA" id="ARBA00022475"/>
    </source>
</evidence>
<feature type="transmembrane region" description="Helical" evidence="7">
    <location>
        <begin position="12"/>
        <end position="37"/>
    </location>
</feature>
<evidence type="ECO:0000256" key="6">
    <source>
        <dbReference type="ARBA" id="ARBA00023136"/>
    </source>
</evidence>
<feature type="transmembrane region" description="Helical" evidence="7">
    <location>
        <begin position="107"/>
        <end position="128"/>
    </location>
</feature>
<feature type="transmembrane region" description="Helical" evidence="7">
    <location>
        <begin position="223"/>
        <end position="241"/>
    </location>
</feature>
<dbReference type="Gene3D" id="1.20.1250.20">
    <property type="entry name" value="MFS general substrate transporter like domains"/>
    <property type="match status" value="1"/>
</dbReference>
<accession>A0A2D0KP75</accession>
<dbReference type="PROSITE" id="PS50850">
    <property type="entry name" value="MFS"/>
    <property type="match status" value="1"/>
</dbReference>
<feature type="transmembrane region" description="Helical" evidence="7">
    <location>
        <begin position="140"/>
        <end position="162"/>
    </location>
</feature>
<protein>
    <submittedName>
        <fullName evidence="9">Transport protein QacB</fullName>
    </submittedName>
</protein>
<name>A0A2D0KP75_9GAMM</name>
<feature type="transmembrane region" description="Helical" evidence="7">
    <location>
        <begin position="392"/>
        <end position="414"/>
    </location>
</feature>
<dbReference type="EMBL" id="NJAJ01000018">
    <property type="protein sequence ID" value="PHM65243.1"/>
    <property type="molecule type" value="Genomic_DNA"/>
</dbReference>
<feature type="transmembrane region" description="Helical" evidence="7">
    <location>
        <begin position="351"/>
        <end position="380"/>
    </location>
</feature>
<keyword evidence="10" id="KW-1185">Reference proteome</keyword>
<dbReference type="InterPro" id="IPR036259">
    <property type="entry name" value="MFS_trans_sf"/>
</dbReference>
<dbReference type="GO" id="GO:0022857">
    <property type="term" value="F:transmembrane transporter activity"/>
    <property type="evidence" value="ECO:0007669"/>
    <property type="project" value="InterPro"/>
</dbReference>
<feature type="transmembrane region" description="Helical" evidence="7">
    <location>
        <begin position="49"/>
        <end position="66"/>
    </location>
</feature>
<dbReference type="CDD" id="cd17321">
    <property type="entry name" value="MFS_MMR_MDR_like"/>
    <property type="match status" value="1"/>
</dbReference>
<evidence type="ECO:0000313" key="10">
    <source>
        <dbReference type="Proteomes" id="UP000222366"/>
    </source>
</evidence>
<comment type="subcellular location">
    <subcellularLocation>
        <location evidence="1">Cell membrane</location>
        <topology evidence="1">Multi-pass membrane protein</topology>
    </subcellularLocation>
</comment>
<dbReference type="RefSeq" id="WP_099125075.1">
    <property type="nucleotide sequence ID" value="NZ_CAWNRH010000090.1"/>
</dbReference>
<feature type="transmembrane region" description="Helical" evidence="7">
    <location>
        <begin position="420"/>
        <end position="442"/>
    </location>
</feature>
<feature type="transmembrane region" description="Helical" evidence="7">
    <location>
        <begin position="297"/>
        <end position="315"/>
    </location>
</feature>
<feature type="transmembrane region" description="Helical" evidence="7">
    <location>
        <begin position="168"/>
        <end position="187"/>
    </location>
</feature>
<keyword evidence="2" id="KW-0813">Transport</keyword>
<dbReference type="SUPFAM" id="SSF103473">
    <property type="entry name" value="MFS general substrate transporter"/>
    <property type="match status" value="1"/>
</dbReference>
<feature type="transmembrane region" description="Helical" evidence="7">
    <location>
        <begin position="327"/>
        <end position="345"/>
    </location>
</feature>